<sequence length="226" mass="24984">MIKCSKNSSRRRWRSFFEEVLKEKNSIVVVVLLGLQGVTRGVLYTLKIERGYLAANLCVVVYILVRGLKSYGRILNVGIEAEPYNNRAETGPVLAASSCLPTLFLSLCSLKVENVREHSPFCNSKASNPKKYLQAYGTDELSLHCDAPLIHYGLRKDPKASGLSSTSFIHFTSFGGGGFSPGKLRNMLLGVEKKRKEEEELDSTFTTRSQNSDMDESGTYALGSLS</sequence>
<accession>A0AAQ3SC24</accession>
<dbReference type="Proteomes" id="UP001374535">
    <property type="component" value="Chromosome 1"/>
</dbReference>
<organism evidence="2 3">
    <name type="scientific">Vigna mungo</name>
    <name type="common">Black gram</name>
    <name type="synonym">Phaseolus mungo</name>
    <dbReference type="NCBI Taxonomy" id="3915"/>
    <lineage>
        <taxon>Eukaryota</taxon>
        <taxon>Viridiplantae</taxon>
        <taxon>Streptophyta</taxon>
        <taxon>Embryophyta</taxon>
        <taxon>Tracheophyta</taxon>
        <taxon>Spermatophyta</taxon>
        <taxon>Magnoliopsida</taxon>
        <taxon>eudicotyledons</taxon>
        <taxon>Gunneridae</taxon>
        <taxon>Pentapetalae</taxon>
        <taxon>rosids</taxon>
        <taxon>fabids</taxon>
        <taxon>Fabales</taxon>
        <taxon>Fabaceae</taxon>
        <taxon>Papilionoideae</taxon>
        <taxon>50 kb inversion clade</taxon>
        <taxon>NPAAA clade</taxon>
        <taxon>indigoferoid/millettioid clade</taxon>
        <taxon>Phaseoleae</taxon>
        <taxon>Vigna</taxon>
    </lineage>
</organism>
<reference evidence="2 3" key="1">
    <citation type="journal article" date="2023" name="Life. Sci Alliance">
        <title>Evolutionary insights into 3D genome organization and epigenetic landscape of Vigna mungo.</title>
        <authorList>
            <person name="Junaid A."/>
            <person name="Singh B."/>
            <person name="Bhatia S."/>
        </authorList>
    </citation>
    <scope>NUCLEOTIDE SEQUENCE [LARGE SCALE GENOMIC DNA]</scope>
    <source>
        <strain evidence="2">Urdbean</strain>
    </source>
</reference>
<protein>
    <submittedName>
        <fullName evidence="2">Uncharacterized protein</fullName>
    </submittedName>
</protein>
<name>A0AAQ3SC24_VIGMU</name>
<gene>
    <name evidence="2" type="ORF">V8G54_002622</name>
</gene>
<feature type="region of interest" description="Disordered" evidence="1">
    <location>
        <begin position="193"/>
        <end position="226"/>
    </location>
</feature>
<evidence type="ECO:0000313" key="3">
    <source>
        <dbReference type="Proteomes" id="UP001374535"/>
    </source>
</evidence>
<dbReference type="EMBL" id="CP144700">
    <property type="protein sequence ID" value="WVZ24078.1"/>
    <property type="molecule type" value="Genomic_DNA"/>
</dbReference>
<dbReference type="AlphaFoldDB" id="A0AAQ3SC24"/>
<proteinExistence type="predicted"/>
<keyword evidence="3" id="KW-1185">Reference proteome</keyword>
<evidence type="ECO:0000256" key="1">
    <source>
        <dbReference type="SAM" id="MobiDB-lite"/>
    </source>
</evidence>
<evidence type="ECO:0000313" key="2">
    <source>
        <dbReference type="EMBL" id="WVZ24078.1"/>
    </source>
</evidence>
<feature type="compositionally biased region" description="Polar residues" evidence="1">
    <location>
        <begin position="203"/>
        <end position="212"/>
    </location>
</feature>